<dbReference type="NCBIfam" id="TIGR04183">
    <property type="entry name" value="Por_Secre_tail"/>
    <property type="match status" value="1"/>
</dbReference>
<comment type="caution">
    <text evidence="3">The sequence shown here is derived from an EMBL/GenBank/DDBJ whole genome shotgun (WGS) entry which is preliminary data.</text>
</comment>
<reference evidence="3 4" key="1">
    <citation type="submission" date="2021-02" db="EMBL/GenBank/DDBJ databases">
        <authorList>
            <person name="Jung H.S."/>
            <person name="Chun B.H."/>
            <person name="Jeon C.O."/>
        </authorList>
    </citation>
    <scope>NUCLEOTIDE SEQUENCE [LARGE SCALE GENOMIC DNA]</scope>
    <source>
        <strain evidence="3 4">LMG 25203</strain>
    </source>
</reference>
<dbReference type="Proteomes" id="UP000759529">
    <property type="component" value="Unassembled WGS sequence"/>
</dbReference>
<accession>A0ABS2CUU7</accession>
<dbReference type="RefSeq" id="WP_187658220.1">
    <property type="nucleotide sequence ID" value="NZ_JACSOD020000451.1"/>
</dbReference>
<sequence>MKKVILLMLMISSYTTYSQLFVGSNSYMYVGNQFVYVNGGINLQEDMTLPIDNGRLFLRREGQLLQGTTSSSTNSGSGKLSVYQEGTSNNFGYNYWCSPIGNTIAGAGNESFGISFLNQPVSVTESNQAVILPSNVSNGIANPLSIASYWIYKFTPIINGALVYADWIPVGSANSIKAGEGFTMKGTMGSDNYNPGGVELSVNNPYNVSPFVPSAQRYDFRGKPNDGNIAIDVADGKLTLTGNPYSSAINLNMFLLENSGYSIATDGSISGPILANSVINGEAFFWEHIKPATTHVLLGYVGGYGTYVANNVNAFSPGTYNNATWNTYNIDGSLNTTGGGAGTERYKRMFTPIGQGFFVEGFGTTGNQALMKNKYRVFVKEGVSNNSQFERNSSSDNQVGNWGEIPNVAGVDYTQFSKELLPQIKVHTIINNAYTKEVTVAFNPNSTDGYDLAMEATSNEDLSSDVYLSINGQMKPFVISTLPFEMDKRIPFSIKSGSAMTTFKIAIGDIINFNELENVYIYDSLTDVYHDVKNNFFEISLPQGIYENRFEITFLSQSLSNTNSNIKKSVTVYQNNLSQNLTILNPDLLELKEINLFDLTGKRILERNKPNIEAEYRFSTSGLSKAVYIVKIKTDKGEYSQKIIVSNEN</sequence>
<evidence type="ECO:0000259" key="2">
    <source>
        <dbReference type="Pfam" id="PF18962"/>
    </source>
</evidence>
<keyword evidence="4" id="KW-1185">Reference proteome</keyword>
<name>A0ABS2CUU7_9FLAO</name>
<dbReference type="InterPro" id="IPR026444">
    <property type="entry name" value="Secre_tail"/>
</dbReference>
<dbReference type="Pfam" id="PF18962">
    <property type="entry name" value="Por_Secre_tail"/>
    <property type="match status" value="1"/>
</dbReference>
<evidence type="ECO:0000256" key="1">
    <source>
        <dbReference type="ARBA" id="ARBA00022729"/>
    </source>
</evidence>
<protein>
    <submittedName>
        <fullName evidence="3">T9SS type A sorting domain-containing protein</fullName>
    </submittedName>
</protein>
<evidence type="ECO:0000313" key="3">
    <source>
        <dbReference type="EMBL" id="MBM6498741.1"/>
    </source>
</evidence>
<feature type="domain" description="Secretion system C-terminal sorting" evidence="2">
    <location>
        <begin position="578"/>
        <end position="645"/>
    </location>
</feature>
<dbReference type="EMBL" id="JACSOD020000451">
    <property type="protein sequence ID" value="MBM6498741.1"/>
    <property type="molecule type" value="Genomic_DNA"/>
</dbReference>
<organism evidence="3 4">
    <name type="scientific">Flavobacterium macrobrachii</name>
    <dbReference type="NCBI Taxonomy" id="591204"/>
    <lineage>
        <taxon>Bacteria</taxon>
        <taxon>Pseudomonadati</taxon>
        <taxon>Bacteroidota</taxon>
        <taxon>Flavobacteriia</taxon>
        <taxon>Flavobacteriales</taxon>
        <taxon>Flavobacteriaceae</taxon>
        <taxon>Flavobacterium</taxon>
    </lineage>
</organism>
<keyword evidence="1" id="KW-0732">Signal</keyword>
<evidence type="ECO:0000313" key="4">
    <source>
        <dbReference type="Proteomes" id="UP000759529"/>
    </source>
</evidence>
<gene>
    <name evidence="3" type="ORF">H9X54_005420</name>
</gene>
<proteinExistence type="predicted"/>